<evidence type="ECO:0000256" key="1">
    <source>
        <dbReference type="SAM" id="MobiDB-lite"/>
    </source>
</evidence>
<feature type="region of interest" description="Disordered" evidence="1">
    <location>
        <begin position="41"/>
        <end position="62"/>
    </location>
</feature>
<sequence length="1641" mass="180151">MRSLRSRAVGSLHPSNCASSYHDAAFPTRCAWRCLSTTAQNSPEKARTDGTPPPLEKTFASPLRGQVTPDSVLLSPMDSTIPCSRLSQRQLRQRQRKGGALWRYRWESQSLRAMPTPFSGASALMTASPRTSVCASHVDVSQDTHGKTVRCDAEKGALVDTLASSNSRSVFMTPAENEANKGTRPIAHPASAGAAVVGSATNFSTHSGATLTSSAEDPLLSFLDSHEEDAALLLAMWTSLHRSCVFGSALSESLVLQLRFFLHSLLRYRAIGAAVNFYYRLMGIGVQLRQSDLLLLFSSLTYESCAFTEEAQLRKAAQSAVVKKEREWSAQRRRQVRESAARTCTADSVGQHQRESGGEGRDKTIAGKIGVMNGVVASTGASGLCEDGISRAGTINCESGRFGDDVYPPGFIARRVAFDQQPEWVKRWILYEASMGTLDDLDDVEAACLSSTSSTSNAADTLWSASDIDEDTMTQSDQAMQAMEMAAIVDHLHLLTLGAMQRDHLRATETSTRMPSPRRPWRCMSRLSHSDSAERAHWKEAVHLVRSVYASVPRQTAVSDLGDNSSSPVAEAPLLPADVVFTLQAMIREVQSWEGALFLLRLASPEAQHPDAESPRTLRMSPDCFLRGAVLFMALAVPAQPWKTQAKVEEWMHRVMLPRLGHHMMAQTETTSTVTAATAALHVLWLSHLCSVKASRPDEFVALGEEASAYFSAHTVKQAIRGDLSLMMAEVCNSTERAVEALYQTALRAEQHRRASEVLAKSIRTGAYRIENDKDEHELKSAPESNDMIDSLSTAGRGAPITSMHGTMYSPLSECATKSSLSSSAFLPDDVMDAFALCCAAVKETVWLRFTTAASTSPATVVVEVLQFLERSVHGPSGLLNTFKLLYNSPAPRLERNGKRSALSPTVDTSTAPECAYVSCVLATTLLQLVQLLCAPPGQPQRRFGCQVWNGAELVLLVELAAKMLEGIAAVQVQQAPWRWAVEKCLKELASVTAKTVRLVVRQRDIHRMNEKVMFGAMPDEDVELFAFLARVLNKSSELMVASRAGYAPQTPSYSPVWRILTSTCSPRVLQGVYLCFHSSSALGKRVRYRLYRRDAEKLDRWIQLPHSRQRTPTGLRGGRGSAFSSSNRSMNAVAANAAPVVGRYGGRDFPLTLSLRDSVYKIVTRERTSDDVGQALQRLAAATADWKASLLLCHLVTKDVALARGTCNVDFFATTLDRMAQDVEKSSASARAVTRASELKRNCARPSRKSEGKVAAPHAVGPPNLWMSAINVFWSAVDHVVQVETTATQHSSASAVAASTAIPTVNSMSADAHERAVLTRLLLPLLRFSRAVHQQEIGRHWRRTWAAMYAPQEKKNTQWRRQNISALSMLGDPAALTQCVTDYRDCDKEALLCSVAIQHGDWHSALEAVFRTYGAVEKRLETRTTYSLVVARTILTLLSKPPMNLSNTAMVLRAIQRETWDVECSLAVVRLLLRGRRWRLALTHVDEALELPDMQRVRALVLVDPDGRLRREASPTAPTAAMLVQYAHLFTAALQATAIGGDSERATAYYGAFKALVRYTFGEVVAMDTLHTAEDATPNGGDELDAALGMTHITEMEERHPSRLGDEVQEALRQMAPRARIFFFRSMTKKMLSSHGGRSQ</sequence>
<organism evidence="2 3">
    <name type="scientific">Leishmania tarentolae</name>
    <name type="common">Sauroleishmania tarentolae</name>
    <dbReference type="NCBI Taxonomy" id="5689"/>
    <lineage>
        <taxon>Eukaryota</taxon>
        <taxon>Discoba</taxon>
        <taxon>Euglenozoa</taxon>
        <taxon>Kinetoplastea</taxon>
        <taxon>Metakinetoplastina</taxon>
        <taxon>Trypanosomatida</taxon>
        <taxon>Trypanosomatidae</taxon>
        <taxon>Leishmaniinae</taxon>
        <taxon>Leishmania</taxon>
        <taxon>lizard Leishmania</taxon>
    </lineage>
</organism>
<protein>
    <submittedName>
        <fullName evidence="2">Uncharacterized protein</fullName>
    </submittedName>
</protein>
<dbReference type="EMBL" id="BLBS01000057">
    <property type="protein sequence ID" value="GET93169.1"/>
    <property type="molecule type" value="Genomic_DNA"/>
</dbReference>
<name>A0A640L064_LEITA</name>
<comment type="caution">
    <text evidence="2">The sequence shown here is derived from an EMBL/GenBank/DDBJ whole genome shotgun (WGS) entry which is preliminary data.</text>
</comment>
<accession>A0A640L064</accession>
<gene>
    <name evidence="2" type="ORF">LtaPh_3610300</name>
</gene>
<reference evidence="2" key="1">
    <citation type="submission" date="2019-11" db="EMBL/GenBank/DDBJ databases">
        <title>Leishmania tarentolae CDS.</title>
        <authorList>
            <person name="Goto Y."/>
            <person name="Yamagishi J."/>
        </authorList>
    </citation>
    <scope>NUCLEOTIDE SEQUENCE [LARGE SCALE GENOMIC DNA]</scope>
    <source>
        <strain evidence="2">Parrot Tar II</strain>
    </source>
</reference>
<feature type="region of interest" description="Disordered" evidence="1">
    <location>
        <begin position="1240"/>
        <end position="1259"/>
    </location>
</feature>
<feature type="region of interest" description="Disordered" evidence="1">
    <location>
        <begin position="344"/>
        <end position="363"/>
    </location>
</feature>
<keyword evidence="3" id="KW-1185">Reference proteome</keyword>
<dbReference type="OrthoDB" id="273338at2759"/>
<dbReference type="Proteomes" id="UP000419144">
    <property type="component" value="Unassembled WGS sequence"/>
</dbReference>
<evidence type="ECO:0000313" key="2">
    <source>
        <dbReference type="EMBL" id="GET93169.1"/>
    </source>
</evidence>
<feature type="compositionally biased region" description="Basic and acidic residues" evidence="1">
    <location>
        <begin position="352"/>
        <end position="363"/>
    </location>
</feature>
<evidence type="ECO:0000313" key="3">
    <source>
        <dbReference type="Proteomes" id="UP000419144"/>
    </source>
</evidence>
<dbReference type="VEuPathDB" id="TriTrypDB:LtaPh_3610300"/>
<proteinExistence type="predicted"/>